<reference evidence="11 12" key="1">
    <citation type="submission" date="2020-07" db="EMBL/GenBank/DDBJ databases">
        <title>Halieaceae bacterium, F7430, whole genome shotgun sequencing project.</title>
        <authorList>
            <person name="Jiang S."/>
            <person name="Liu Z.W."/>
            <person name="Du Z.J."/>
        </authorList>
    </citation>
    <scope>NUCLEOTIDE SEQUENCE [LARGE SCALE GENOMIC DNA]</scope>
    <source>
        <strain evidence="11 12">F7430</strain>
    </source>
</reference>
<evidence type="ECO:0000313" key="11">
    <source>
        <dbReference type="EMBL" id="MBA6413311.1"/>
    </source>
</evidence>
<dbReference type="GO" id="GO:0009636">
    <property type="term" value="P:response to toxic substance"/>
    <property type="evidence" value="ECO:0007669"/>
    <property type="project" value="UniProtKB-ARBA"/>
</dbReference>
<dbReference type="EMBL" id="JACFXU010000014">
    <property type="protein sequence ID" value="MBA6413311.1"/>
    <property type="molecule type" value="Genomic_DNA"/>
</dbReference>
<gene>
    <name evidence="11" type="ORF">H2508_09335</name>
</gene>
<feature type="transmembrane region" description="Helical" evidence="9">
    <location>
        <begin position="445"/>
        <end position="466"/>
    </location>
</feature>
<feature type="domain" description="SSD" evidence="10">
    <location>
        <begin position="372"/>
        <end position="498"/>
    </location>
</feature>
<feature type="transmembrane region" description="Helical" evidence="9">
    <location>
        <begin position="897"/>
        <end position="919"/>
    </location>
</feature>
<keyword evidence="3 9" id="KW-0813">Transport</keyword>
<comment type="subcellular location">
    <subcellularLocation>
        <location evidence="1 9">Cell inner membrane</location>
        <topology evidence="1 9">Multi-pass membrane protein</topology>
    </subcellularLocation>
</comment>
<accession>A0A7W2TWL6</accession>
<proteinExistence type="inferred from homology"/>
<feature type="transmembrane region" description="Helical" evidence="9">
    <location>
        <begin position="12"/>
        <end position="33"/>
    </location>
</feature>
<dbReference type="PANTHER" id="PTHR32063:SF11">
    <property type="entry name" value="CATION OR DRUG EFFLUX SYSTEM PROTEIN"/>
    <property type="match status" value="1"/>
</dbReference>
<comment type="similarity">
    <text evidence="2 9">Belongs to the resistance-nodulation-cell division (RND) (TC 2.A.6) family.</text>
</comment>
<feature type="transmembrane region" description="Helical" evidence="9">
    <location>
        <begin position="368"/>
        <end position="389"/>
    </location>
</feature>
<dbReference type="InterPro" id="IPR001036">
    <property type="entry name" value="Acrflvin-R"/>
</dbReference>
<dbReference type="InterPro" id="IPR027463">
    <property type="entry name" value="AcrB_DN_DC_subdom"/>
</dbReference>
<dbReference type="InterPro" id="IPR004764">
    <property type="entry name" value="MdtF-like"/>
</dbReference>
<feature type="transmembrane region" description="Helical" evidence="9">
    <location>
        <begin position="872"/>
        <end position="890"/>
    </location>
</feature>
<dbReference type="Gene3D" id="1.20.1640.10">
    <property type="entry name" value="Multidrug efflux transporter AcrB transmembrane domain"/>
    <property type="match status" value="2"/>
</dbReference>
<dbReference type="PROSITE" id="PS50156">
    <property type="entry name" value="SSD"/>
    <property type="match status" value="1"/>
</dbReference>
<dbReference type="NCBIfam" id="TIGR00915">
    <property type="entry name" value="2A0602"/>
    <property type="match status" value="1"/>
</dbReference>
<evidence type="ECO:0000256" key="8">
    <source>
        <dbReference type="ARBA" id="ARBA00023136"/>
    </source>
</evidence>
<feature type="transmembrane region" description="Helical" evidence="9">
    <location>
        <begin position="1003"/>
        <end position="1029"/>
    </location>
</feature>
<keyword evidence="5 9" id="KW-0997">Cell inner membrane</keyword>
<keyword evidence="8 9" id="KW-0472">Membrane</keyword>
<feature type="transmembrane region" description="Helical" evidence="9">
    <location>
        <begin position="970"/>
        <end position="991"/>
    </location>
</feature>
<feature type="transmembrane region" description="Helical" evidence="9">
    <location>
        <begin position="395"/>
        <end position="415"/>
    </location>
</feature>
<feature type="transmembrane region" description="Helical" evidence="9">
    <location>
        <begin position="925"/>
        <end position="949"/>
    </location>
</feature>
<protein>
    <recommendedName>
        <fullName evidence="9">Efflux pump membrane transporter</fullName>
    </recommendedName>
</protein>
<evidence type="ECO:0000256" key="6">
    <source>
        <dbReference type="ARBA" id="ARBA00022692"/>
    </source>
</evidence>
<evidence type="ECO:0000256" key="9">
    <source>
        <dbReference type="RuleBase" id="RU364070"/>
    </source>
</evidence>
<dbReference type="SUPFAM" id="SSF82693">
    <property type="entry name" value="Multidrug efflux transporter AcrB pore domain, PN1, PN2, PC1 and PC2 subdomains"/>
    <property type="match status" value="4"/>
</dbReference>
<dbReference type="FunFam" id="3.30.70.1430:FF:000001">
    <property type="entry name" value="Efflux pump membrane transporter"/>
    <property type="match status" value="1"/>
</dbReference>
<evidence type="ECO:0000256" key="3">
    <source>
        <dbReference type="ARBA" id="ARBA00022448"/>
    </source>
</evidence>
<keyword evidence="12" id="KW-1185">Reference proteome</keyword>
<feature type="transmembrane region" description="Helical" evidence="9">
    <location>
        <begin position="472"/>
        <end position="500"/>
    </location>
</feature>
<keyword evidence="6 9" id="KW-0812">Transmembrane</keyword>
<dbReference type="AlphaFoldDB" id="A0A7W2TWL6"/>
<dbReference type="InterPro" id="IPR000731">
    <property type="entry name" value="SSD"/>
</dbReference>
<evidence type="ECO:0000313" key="12">
    <source>
        <dbReference type="Proteomes" id="UP000539350"/>
    </source>
</evidence>
<comment type="caution">
    <text evidence="11">The sequence shown here is derived from an EMBL/GenBank/DDBJ whole genome shotgun (WGS) entry which is preliminary data.</text>
</comment>
<evidence type="ECO:0000256" key="1">
    <source>
        <dbReference type="ARBA" id="ARBA00004429"/>
    </source>
</evidence>
<dbReference type="SUPFAM" id="SSF82714">
    <property type="entry name" value="Multidrug efflux transporter AcrB TolC docking domain, DN and DC subdomains"/>
    <property type="match status" value="2"/>
</dbReference>
<evidence type="ECO:0000256" key="2">
    <source>
        <dbReference type="ARBA" id="ARBA00010942"/>
    </source>
</evidence>
<dbReference type="SUPFAM" id="SSF82866">
    <property type="entry name" value="Multidrug efflux transporter AcrB transmembrane domain"/>
    <property type="match status" value="2"/>
</dbReference>
<dbReference type="PANTHER" id="PTHR32063">
    <property type="match status" value="1"/>
</dbReference>
<dbReference type="Pfam" id="PF00873">
    <property type="entry name" value="ACR_tran"/>
    <property type="match status" value="1"/>
</dbReference>
<dbReference type="FunFam" id="1.20.1640.10:FF:000001">
    <property type="entry name" value="Efflux pump membrane transporter"/>
    <property type="match status" value="1"/>
</dbReference>
<dbReference type="PRINTS" id="PR00702">
    <property type="entry name" value="ACRIFLAVINRP"/>
</dbReference>
<dbReference type="Gene3D" id="3.30.2090.10">
    <property type="entry name" value="Multidrug efflux transporter AcrB TolC docking domain, DN and DC subdomains"/>
    <property type="match status" value="2"/>
</dbReference>
<dbReference type="RefSeq" id="WP_182172293.1">
    <property type="nucleotide sequence ID" value="NZ_JACFXU010000014.1"/>
</dbReference>
<dbReference type="NCBIfam" id="NF000282">
    <property type="entry name" value="RND_permease_1"/>
    <property type="match status" value="1"/>
</dbReference>
<evidence type="ECO:0000259" key="10">
    <source>
        <dbReference type="PROSITE" id="PS50156"/>
    </source>
</evidence>
<dbReference type="Gene3D" id="3.30.70.1440">
    <property type="entry name" value="Multidrug efflux transporter AcrB pore domain"/>
    <property type="match status" value="1"/>
</dbReference>
<dbReference type="Gene3D" id="3.30.70.1430">
    <property type="entry name" value="Multidrug efflux transporter AcrB pore domain"/>
    <property type="match status" value="2"/>
</dbReference>
<dbReference type="GO" id="GO:0042910">
    <property type="term" value="F:xenobiotic transmembrane transporter activity"/>
    <property type="evidence" value="ECO:0007669"/>
    <property type="project" value="TreeGrafter"/>
</dbReference>
<feature type="transmembrane region" description="Helical" evidence="9">
    <location>
        <begin position="342"/>
        <end position="361"/>
    </location>
</feature>
<keyword evidence="4" id="KW-1003">Cell membrane</keyword>
<organism evidence="11 12">
    <name type="scientific">Sediminihaliea albiluteola</name>
    <dbReference type="NCBI Taxonomy" id="2758564"/>
    <lineage>
        <taxon>Bacteria</taxon>
        <taxon>Pseudomonadati</taxon>
        <taxon>Pseudomonadota</taxon>
        <taxon>Gammaproteobacteria</taxon>
        <taxon>Cellvibrionales</taxon>
        <taxon>Halieaceae</taxon>
        <taxon>Sediminihaliea</taxon>
    </lineage>
</organism>
<feature type="transmembrane region" description="Helical" evidence="9">
    <location>
        <begin position="536"/>
        <end position="555"/>
    </location>
</feature>
<dbReference type="GO" id="GO:0015562">
    <property type="term" value="F:efflux transmembrane transporter activity"/>
    <property type="evidence" value="ECO:0007669"/>
    <property type="project" value="InterPro"/>
</dbReference>
<evidence type="ECO:0000256" key="7">
    <source>
        <dbReference type="ARBA" id="ARBA00022989"/>
    </source>
</evidence>
<dbReference type="GO" id="GO:0005886">
    <property type="term" value="C:plasma membrane"/>
    <property type="evidence" value="ECO:0007669"/>
    <property type="project" value="UniProtKB-SubCell"/>
</dbReference>
<evidence type="ECO:0000256" key="5">
    <source>
        <dbReference type="ARBA" id="ARBA00022519"/>
    </source>
</evidence>
<name>A0A7W2TWL6_9GAMM</name>
<dbReference type="Proteomes" id="UP000539350">
    <property type="component" value="Unassembled WGS sequence"/>
</dbReference>
<keyword evidence="7 9" id="KW-1133">Transmembrane helix</keyword>
<evidence type="ECO:0000256" key="4">
    <source>
        <dbReference type="ARBA" id="ARBA00022475"/>
    </source>
</evidence>
<dbReference type="Gene3D" id="3.30.70.1320">
    <property type="entry name" value="Multidrug efflux transporter AcrB pore domain like"/>
    <property type="match status" value="1"/>
</dbReference>
<sequence length="1052" mass="112923">MFSAFFIHRPKFALVIAIVMTLAGGLAISALPITEYPAVSPPNIVVSARYPGASAEVVEATVGTPIENAVNGVEGMIYMSSKSANDGSYSLTVTFEVGADSDMALVRVQNRVKLAEPALPQEVTAGGINIDERSPDILKIISFNSPDESLDYKFISNYVKINVQAALSRLDGISAANILGEADYSMRLWLDPDKMANLGLSVSDIARSLREQNVQVAAGKIGAPPFDGQLQTEYTLQTKGRLEDVEEFEQVVLRARPDGSAIYLRDVARVELGQSGYNFTGEVDGSPAVSVALYQTADASALAAGRAVDELVEELSQSFPDGLTYTIGYDPTRYVAKAVTQVIGSLFAAVALVVLVTFIFLGSWRATLIPTLAIPVSLIASFAVMLALGMSINTVTLFGLILAIGIVVDDAILVVENCDRHLRADANLTPADAALITMREVSGPIIATTLVLLAVFVPVAMLPGITGVMYQQFAVTICVAVLFSSLNALTLSPALCGLLLRPGQPKEARWYQAFLRGFGRLTANYDRGVQWILRRLTVVFVIFIAWMACLALGVFNTPTAFVPNEDKGAMLVNVQLPDASSLNRTQQVMDKVGALLKEDPAVQSVTAITGFSILSGALSSNGGTLFVVLKPWDEREDEENSVFNVAKRINALGFAHVPEAQIVAITPPAVPGMGAVGGFELMLQDTLARPPEQLAAVLNNFIVDSNQHPALQGVFSTYRANVPQYFIDVDRIKAKSLGVPLSEIFTTLQAQMGSLYVNDFNKFGQTYRVIMQAEAPYRSNLSDLDHFYMKSEFGNEMVPLSTLVTTRPILGPDVAPRYNMFRAASLRGNAAPGYSSGEAMDAMESLAQQILPSGYKIEWTGMAYQQREAGQTAILAFIMALIFVYLFLVAQYESWSIPIAIILVVPMAIGGAIAALLITNHALNLYAQIGLVLLLGMAAKNAILIVEFAQHRREQLGESILQAAREAGRLRFRAVCMTAISFILGILPLVFATGAGSAGQQSLGITVLGGMLAALLIGTFFTPGFYAIVQGARERVKAKLGIVPRGKGKAAQ</sequence>